<keyword evidence="7" id="KW-0961">Cell wall biogenesis/degradation</keyword>
<keyword evidence="11" id="KW-1185">Reference proteome</keyword>
<evidence type="ECO:0000256" key="5">
    <source>
        <dbReference type="ARBA" id="ARBA00022801"/>
    </source>
</evidence>
<evidence type="ECO:0000256" key="4">
    <source>
        <dbReference type="ARBA" id="ARBA00022525"/>
    </source>
</evidence>
<evidence type="ECO:0000256" key="3">
    <source>
        <dbReference type="ARBA" id="ARBA00022512"/>
    </source>
</evidence>
<dbReference type="Gene3D" id="2.160.20.10">
    <property type="entry name" value="Single-stranded right-handed beta-helix, Pectin lyase-like"/>
    <property type="match status" value="2"/>
</dbReference>
<name>A0ABQ8HL36_9ROSI</name>
<evidence type="ECO:0000256" key="2">
    <source>
        <dbReference type="ARBA" id="ARBA00008834"/>
    </source>
</evidence>
<comment type="caution">
    <text evidence="10">The sequence shown here is derived from an EMBL/GenBank/DDBJ whole genome shotgun (WGS) entry which is preliminary data.</text>
</comment>
<evidence type="ECO:0000313" key="11">
    <source>
        <dbReference type="Proteomes" id="UP000827721"/>
    </source>
</evidence>
<dbReference type="InterPro" id="IPR011050">
    <property type="entry name" value="Pectin_lyase_fold/virulence"/>
</dbReference>
<evidence type="ECO:0000256" key="6">
    <source>
        <dbReference type="ARBA" id="ARBA00023295"/>
    </source>
</evidence>
<organism evidence="10 11">
    <name type="scientific">Xanthoceras sorbifolium</name>
    <dbReference type="NCBI Taxonomy" id="99658"/>
    <lineage>
        <taxon>Eukaryota</taxon>
        <taxon>Viridiplantae</taxon>
        <taxon>Streptophyta</taxon>
        <taxon>Embryophyta</taxon>
        <taxon>Tracheophyta</taxon>
        <taxon>Spermatophyta</taxon>
        <taxon>Magnoliopsida</taxon>
        <taxon>eudicotyledons</taxon>
        <taxon>Gunneridae</taxon>
        <taxon>Pentapetalae</taxon>
        <taxon>rosids</taxon>
        <taxon>malvids</taxon>
        <taxon>Sapindales</taxon>
        <taxon>Sapindaceae</taxon>
        <taxon>Xanthoceroideae</taxon>
        <taxon>Xanthoceras</taxon>
    </lineage>
</organism>
<reference evidence="10 11" key="1">
    <citation type="submission" date="2021-02" db="EMBL/GenBank/DDBJ databases">
        <title>Plant Genome Project.</title>
        <authorList>
            <person name="Zhang R.-G."/>
        </authorList>
    </citation>
    <scope>NUCLEOTIDE SEQUENCE [LARGE SCALE GENOMIC DNA]</scope>
    <source>
        <tissue evidence="10">Leaves</tissue>
    </source>
</reference>
<feature type="signal peptide" evidence="9">
    <location>
        <begin position="1"/>
        <end position="23"/>
    </location>
</feature>
<dbReference type="InterPro" id="IPR000743">
    <property type="entry name" value="Glyco_hydro_28"/>
</dbReference>
<dbReference type="SUPFAM" id="SSF51126">
    <property type="entry name" value="Pectin lyase-like"/>
    <property type="match status" value="2"/>
</dbReference>
<evidence type="ECO:0000313" key="10">
    <source>
        <dbReference type="EMBL" id="KAH7565061.1"/>
    </source>
</evidence>
<protein>
    <recommendedName>
        <fullName evidence="12">Polygalacturonase</fullName>
    </recommendedName>
</protein>
<keyword evidence="4" id="KW-0964">Secreted</keyword>
<proteinExistence type="inferred from homology"/>
<accession>A0ABQ8HL36</accession>
<keyword evidence="3" id="KW-0134">Cell wall</keyword>
<dbReference type="Proteomes" id="UP000827721">
    <property type="component" value="Unassembled WGS sequence"/>
</dbReference>
<keyword evidence="5 8" id="KW-0378">Hydrolase</keyword>
<comment type="similarity">
    <text evidence="2 8">Belongs to the glycosyl hydrolase 28 family.</text>
</comment>
<dbReference type="EMBL" id="JAFEMO010000009">
    <property type="protein sequence ID" value="KAH7565061.1"/>
    <property type="molecule type" value="Genomic_DNA"/>
</dbReference>
<gene>
    <name evidence="10" type="ORF">JRO89_XS09G0123100</name>
</gene>
<feature type="chain" id="PRO_5045788920" description="Polygalacturonase" evidence="9">
    <location>
        <begin position="24"/>
        <end position="418"/>
    </location>
</feature>
<evidence type="ECO:0008006" key="12">
    <source>
        <dbReference type="Google" id="ProtNLM"/>
    </source>
</evidence>
<keyword evidence="9" id="KW-0732">Signal</keyword>
<dbReference type="PANTHER" id="PTHR31375">
    <property type="match status" value="1"/>
</dbReference>
<evidence type="ECO:0000256" key="1">
    <source>
        <dbReference type="ARBA" id="ARBA00004191"/>
    </source>
</evidence>
<sequence>MDFFTRICILSLLSVISIQLISADPNTFNVQDYGAVGDQKTDDSWAFLKAWNATCSATTGTATMIIPKGKTFLVYPITFWGPCKSTTVYVTLSGTVKAPEDPSAWKDHDVGKWLEFQGINGLNIDGYGQLDGSGQKWWDQSCKLNPGKGGCTKLAPTVLGFRECKNVNMSHIFVISSPQTHILVLGGENVYLKDLTIRSPGTSPNTDGIHISHSNNVLVDGSFIESGDDCVSIGDASMNIHVSYCECELGHGVSIGSLGRSGNEVLVENITVEHVNFNQTSNGGRIKTWQVGRGQVRNVEFSYLNFTNVQNPIIIDQYYCDVAHNPIIIDQYYCDVAHACKGTKTGVKISDVRYIKAFGTSTTPVAINLNCSNIVPCTGITFEDVQLESASSNGQVTSSCNNAFGNTKGIIKPNSCLK</sequence>
<comment type="subcellular location">
    <subcellularLocation>
        <location evidence="1">Secreted</location>
        <location evidence="1">Cell wall</location>
    </subcellularLocation>
</comment>
<evidence type="ECO:0000256" key="9">
    <source>
        <dbReference type="SAM" id="SignalP"/>
    </source>
</evidence>
<evidence type="ECO:0000256" key="8">
    <source>
        <dbReference type="RuleBase" id="RU361169"/>
    </source>
</evidence>
<dbReference type="InterPro" id="IPR012334">
    <property type="entry name" value="Pectin_lyas_fold"/>
</dbReference>
<dbReference type="Pfam" id="PF00295">
    <property type="entry name" value="Glyco_hydro_28"/>
    <property type="match status" value="1"/>
</dbReference>
<evidence type="ECO:0000256" key="7">
    <source>
        <dbReference type="ARBA" id="ARBA00023316"/>
    </source>
</evidence>
<keyword evidence="6 8" id="KW-0326">Glycosidase</keyword>